<dbReference type="AlphaFoldDB" id="A0A8H6LZT7"/>
<evidence type="ECO:0000313" key="2">
    <source>
        <dbReference type="EMBL" id="KAF6747096.1"/>
    </source>
</evidence>
<dbReference type="OrthoDB" id="3221862at2759"/>
<accession>A0A8H6LZT7</accession>
<comment type="caution">
    <text evidence="2">The sequence shown here is derived from an EMBL/GenBank/DDBJ whole genome shotgun (WGS) entry which is preliminary data.</text>
</comment>
<organism evidence="2 3">
    <name type="scientific">Ephemerocybe angulata</name>
    <dbReference type="NCBI Taxonomy" id="980116"/>
    <lineage>
        <taxon>Eukaryota</taxon>
        <taxon>Fungi</taxon>
        <taxon>Dikarya</taxon>
        <taxon>Basidiomycota</taxon>
        <taxon>Agaricomycotina</taxon>
        <taxon>Agaricomycetes</taxon>
        <taxon>Agaricomycetidae</taxon>
        <taxon>Agaricales</taxon>
        <taxon>Agaricineae</taxon>
        <taxon>Psathyrellaceae</taxon>
        <taxon>Ephemerocybe</taxon>
    </lineage>
</organism>
<protein>
    <recommendedName>
        <fullName evidence="1">DUF6570 domain-containing protein</fullName>
    </recommendedName>
</protein>
<dbReference type="InterPro" id="IPR046700">
    <property type="entry name" value="DUF6570"/>
</dbReference>
<proteinExistence type="predicted"/>
<feature type="domain" description="DUF6570" evidence="1">
    <location>
        <begin position="381"/>
        <end position="512"/>
    </location>
</feature>
<evidence type="ECO:0000313" key="3">
    <source>
        <dbReference type="Proteomes" id="UP000521943"/>
    </source>
</evidence>
<dbReference type="EMBL" id="JACGCI010000085">
    <property type="protein sequence ID" value="KAF6747096.1"/>
    <property type="molecule type" value="Genomic_DNA"/>
</dbReference>
<evidence type="ECO:0000259" key="1">
    <source>
        <dbReference type="Pfam" id="PF20209"/>
    </source>
</evidence>
<keyword evidence="3" id="KW-1185">Reference proteome</keyword>
<dbReference type="Proteomes" id="UP000521943">
    <property type="component" value="Unassembled WGS sequence"/>
</dbReference>
<sequence length="703" mass="78264">MAASIVKSTTSPGFANQKSFDVRRPLVLMGGGARSQVFTEQDLSHAVGPTGDRLDFHHAEYILVNYLPLDAIERNPEYDGLTVCKLPLHVVCAKFTMAEIRDLSKIHEGLKITSRHVRKHIDELLDAHKCTPACEDSYAVLSPHKPKPGAVVDVESPEFAESFQMLPLDTIRTLLPQCQLPATAVAYEVKRVIRSKHADVFGDDAAVSNIPLAILSRHMSVQGLKSMAIHHNISLPANCPKPQRKEAVAVHECDNLQENTPWIDTSSTPLLWDSTISVSLESYPPKPTSMIDIARAMRGYCAELTPEAIEESGCCVCGQLTKKVHLIPFDETVYELTVLEELGCTRKERRSIRDPICDIPGPVLDSTLNDICPTCHESLKKNKRPKFALANRLWVGSVPACLQDLTLGEAAMVSRVRYNRCVVRVGKGHLKMTSNVIAFEHPSKKIYQRLPMDKDELADVLSVMYTGSEPPGDDDLKRTPVLVRRNKVRAALEWLKLNHKDYADLSIAYDTLETYPLENVPVGLLQQTTIIDGGNVLAAAKSVFDSEEEQRTEDGPCPFTVTALTSKRHTTMTPTQRKLPALQHLKNGGMSLAIGHDGNPQSMWNNPSLYPQMFPWLFPYGLGGVGQDEHLNMLSRENHIPWLLMYHDKRFQTAASPLMVFFNHSLIRQSSSGSFITMKRRNFLTTADAIEKLDASLLLAISE</sequence>
<dbReference type="Pfam" id="PF20209">
    <property type="entry name" value="DUF6570"/>
    <property type="match status" value="1"/>
</dbReference>
<name>A0A8H6LZT7_9AGAR</name>
<gene>
    <name evidence="2" type="ORF">DFP72DRAFT_1075742</name>
</gene>
<reference evidence="2 3" key="1">
    <citation type="submission" date="2020-07" db="EMBL/GenBank/DDBJ databases">
        <title>Comparative genomics of pyrophilous fungi reveals a link between fire events and developmental genes.</title>
        <authorList>
            <consortium name="DOE Joint Genome Institute"/>
            <person name="Steindorff A.S."/>
            <person name="Carver A."/>
            <person name="Calhoun S."/>
            <person name="Stillman K."/>
            <person name="Liu H."/>
            <person name="Lipzen A."/>
            <person name="Pangilinan J."/>
            <person name="Labutti K."/>
            <person name="Bruns T.D."/>
            <person name="Grigoriev I.V."/>
        </authorList>
    </citation>
    <scope>NUCLEOTIDE SEQUENCE [LARGE SCALE GENOMIC DNA]</scope>
    <source>
        <strain evidence="2 3">CBS 144469</strain>
    </source>
</reference>